<feature type="region of interest" description="Disordered" evidence="6">
    <location>
        <begin position="852"/>
        <end position="895"/>
    </location>
</feature>
<evidence type="ECO:0000256" key="2">
    <source>
        <dbReference type="ARBA" id="ARBA00022771"/>
    </source>
</evidence>
<name>A0A9W8AY53_9FUNG</name>
<dbReference type="Pfam" id="PF00856">
    <property type="entry name" value="SET"/>
    <property type="match status" value="1"/>
</dbReference>
<dbReference type="CDD" id="cd15571">
    <property type="entry name" value="ePHD"/>
    <property type="match status" value="1"/>
</dbReference>
<evidence type="ECO:0000313" key="10">
    <source>
        <dbReference type="Proteomes" id="UP001151582"/>
    </source>
</evidence>
<keyword evidence="4" id="KW-0156">Chromatin regulator</keyword>
<evidence type="ECO:0000256" key="3">
    <source>
        <dbReference type="ARBA" id="ARBA00022833"/>
    </source>
</evidence>
<dbReference type="GO" id="GO:0008270">
    <property type="term" value="F:zinc ion binding"/>
    <property type="evidence" value="ECO:0007669"/>
    <property type="project" value="UniProtKB-KW"/>
</dbReference>
<proteinExistence type="predicted"/>
<feature type="compositionally biased region" description="Polar residues" evidence="6">
    <location>
        <begin position="267"/>
        <end position="279"/>
    </location>
</feature>
<dbReference type="PROSITE" id="PS50016">
    <property type="entry name" value="ZF_PHD_2"/>
    <property type="match status" value="2"/>
</dbReference>
<feature type="compositionally biased region" description="Basic and acidic residues" evidence="6">
    <location>
        <begin position="1098"/>
        <end position="1112"/>
    </location>
</feature>
<dbReference type="InterPro" id="IPR001214">
    <property type="entry name" value="SET_dom"/>
</dbReference>
<feature type="region of interest" description="Disordered" evidence="6">
    <location>
        <begin position="8"/>
        <end position="82"/>
    </location>
</feature>
<dbReference type="Pfam" id="PF05964">
    <property type="entry name" value="FYRN"/>
    <property type="match status" value="1"/>
</dbReference>
<comment type="caution">
    <text evidence="9">The sequence shown here is derived from an EMBL/GenBank/DDBJ whole genome shotgun (WGS) entry which is preliminary data.</text>
</comment>
<keyword evidence="10" id="KW-1185">Reference proteome</keyword>
<dbReference type="SMART" id="SM00249">
    <property type="entry name" value="PHD"/>
    <property type="match status" value="4"/>
</dbReference>
<dbReference type="GO" id="GO:0006325">
    <property type="term" value="P:chromatin organization"/>
    <property type="evidence" value="ECO:0007669"/>
    <property type="project" value="UniProtKB-KW"/>
</dbReference>
<gene>
    <name evidence="9" type="ORF">H4R34_004507</name>
</gene>
<feature type="region of interest" description="Disordered" evidence="6">
    <location>
        <begin position="262"/>
        <end position="344"/>
    </location>
</feature>
<feature type="domain" description="PHD-type" evidence="8">
    <location>
        <begin position="961"/>
        <end position="1086"/>
    </location>
</feature>
<protein>
    <submittedName>
        <fullName evidence="9">Uncharacterized protein</fullName>
    </submittedName>
</protein>
<dbReference type="OrthoDB" id="787137at2759"/>
<dbReference type="Gene3D" id="2.170.270.10">
    <property type="entry name" value="SET domain"/>
    <property type="match status" value="1"/>
</dbReference>
<dbReference type="InterPro" id="IPR046341">
    <property type="entry name" value="SET_dom_sf"/>
</dbReference>
<evidence type="ECO:0000259" key="8">
    <source>
        <dbReference type="PROSITE" id="PS51805"/>
    </source>
</evidence>
<dbReference type="InterPro" id="IPR034732">
    <property type="entry name" value="EPHD"/>
</dbReference>
<feature type="region of interest" description="Disordered" evidence="6">
    <location>
        <begin position="1532"/>
        <end position="1582"/>
    </location>
</feature>
<evidence type="ECO:0000256" key="5">
    <source>
        <dbReference type="PROSITE-ProRule" id="PRU00146"/>
    </source>
</evidence>
<feature type="compositionally biased region" description="Polar residues" evidence="6">
    <location>
        <begin position="1538"/>
        <end position="1547"/>
    </location>
</feature>
<keyword evidence="2 5" id="KW-0863">Zinc-finger</keyword>
<dbReference type="PROSITE" id="PS51805">
    <property type="entry name" value="EPHD"/>
    <property type="match status" value="1"/>
</dbReference>
<feature type="compositionally biased region" description="Low complexity" evidence="6">
    <location>
        <begin position="1553"/>
        <end position="1567"/>
    </location>
</feature>
<dbReference type="Gene3D" id="3.30.40.10">
    <property type="entry name" value="Zinc/RING finger domain, C3HC4 (zinc finger)"/>
    <property type="match status" value="3"/>
</dbReference>
<keyword evidence="3" id="KW-0862">Zinc</keyword>
<dbReference type="EMBL" id="JANBQB010000582">
    <property type="protein sequence ID" value="KAJ1974993.1"/>
    <property type="molecule type" value="Genomic_DNA"/>
</dbReference>
<feature type="region of interest" description="Disordered" evidence="6">
    <location>
        <begin position="1093"/>
        <end position="1145"/>
    </location>
</feature>
<evidence type="ECO:0000256" key="6">
    <source>
        <dbReference type="SAM" id="MobiDB-lite"/>
    </source>
</evidence>
<feature type="compositionally biased region" description="Polar residues" evidence="6">
    <location>
        <begin position="310"/>
        <end position="321"/>
    </location>
</feature>
<evidence type="ECO:0000313" key="9">
    <source>
        <dbReference type="EMBL" id="KAJ1974993.1"/>
    </source>
</evidence>
<dbReference type="InterPro" id="IPR019787">
    <property type="entry name" value="Znf_PHD-finger"/>
</dbReference>
<organism evidence="9 10">
    <name type="scientific">Dimargaris verticillata</name>
    <dbReference type="NCBI Taxonomy" id="2761393"/>
    <lineage>
        <taxon>Eukaryota</taxon>
        <taxon>Fungi</taxon>
        <taxon>Fungi incertae sedis</taxon>
        <taxon>Zoopagomycota</taxon>
        <taxon>Kickxellomycotina</taxon>
        <taxon>Dimargaritomycetes</taxon>
        <taxon>Dimargaritales</taxon>
        <taxon>Dimargaritaceae</taxon>
        <taxon>Dimargaris</taxon>
    </lineage>
</organism>
<dbReference type="Pfam" id="PF13771">
    <property type="entry name" value="zf-HC5HC2H"/>
    <property type="match status" value="1"/>
</dbReference>
<feature type="domain" description="PHD-type" evidence="7">
    <location>
        <begin position="589"/>
        <end position="650"/>
    </location>
</feature>
<dbReference type="Gene3D" id="3.30.160.360">
    <property type="match status" value="1"/>
</dbReference>
<dbReference type="PANTHER" id="PTHR24216">
    <property type="entry name" value="PAXILLIN-RELATED"/>
    <property type="match status" value="1"/>
</dbReference>
<reference evidence="9" key="1">
    <citation type="submission" date="2022-07" db="EMBL/GenBank/DDBJ databases">
        <title>Phylogenomic reconstructions and comparative analyses of Kickxellomycotina fungi.</title>
        <authorList>
            <person name="Reynolds N.K."/>
            <person name="Stajich J.E."/>
            <person name="Barry K."/>
            <person name="Grigoriev I.V."/>
            <person name="Crous P."/>
            <person name="Smith M.E."/>
        </authorList>
    </citation>
    <scope>NUCLEOTIDE SEQUENCE</scope>
    <source>
        <strain evidence="9">RSA 567</strain>
    </source>
</reference>
<evidence type="ECO:0000256" key="1">
    <source>
        <dbReference type="ARBA" id="ARBA00022723"/>
    </source>
</evidence>
<feature type="domain" description="PHD-type" evidence="7">
    <location>
        <begin position="491"/>
        <end position="546"/>
    </location>
</feature>
<dbReference type="Proteomes" id="UP001151582">
    <property type="component" value="Unassembled WGS sequence"/>
</dbReference>
<feature type="compositionally biased region" description="Polar residues" evidence="6">
    <location>
        <begin position="1113"/>
        <end position="1132"/>
    </location>
</feature>
<feature type="compositionally biased region" description="Low complexity" evidence="6">
    <location>
        <begin position="962"/>
        <end position="974"/>
    </location>
</feature>
<keyword evidence="1" id="KW-0479">Metal-binding</keyword>
<dbReference type="InterPro" id="IPR013083">
    <property type="entry name" value="Znf_RING/FYVE/PHD"/>
</dbReference>
<feature type="region of interest" description="Disordered" evidence="6">
    <location>
        <begin position="218"/>
        <end position="245"/>
    </location>
</feature>
<dbReference type="InterPro" id="IPR003888">
    <property type="entry name" value="FYrich_N"/>
</dbReference>
<sequence length="1866" mass="201180">MDLLIAAQVHRANQSPDASSSPSAKAPASTAMASHLMRPTPNDSSRAVTKVTAAPRDPPSRTPPSTTKSSSGKGGRFHQGVGGNHNNRVCLLNLVTAGLLAPASRVSFRNHHAIVSSQGTLRPDPLDPLSPEMLPEYETPSAWATAVCKMGRHGRVAVNGWSSVKVVVSCDQFESLPRDIEVPLDALRQKYLASTSGSVELARLPLTHFLGDSRKRKLRTDVGEGARSATKARKHSTTAVGASPDCSLLQARKGHAANLRVDVAGPTPTNSRPMAQITSAPLPKRKPSRPAKSLASAVGPTGGPHRLGRTASNDGSRTGVTDGTLADIHADAQRKATGQRLRTKRRKKLTMKILSWLDFRRSTRGVPWAFPALRRQRVATGASIETGDGDTVLTACQFAVHNVYPNQTPLVTEPTPCTACANVVVKPDTDPLGRQGNFHCSLCDADYHWVCAGHALTSLSDSPRSSASTEPSDSTLLSGTKRLPGSVLYRCASCAVCAACHQGSPLNQLVQCDHCPTLIHVDCLSDAAIECVRQCRRWVCHQCVQCHECGTSDPQGVVITEDGMDDDDDVYWAFDYTLCAPCGKLLEKGNLCPLCQGVYRDDDYDTPMIACDSCACWIHSACDPLLTPEKYQQLVVDEESQYFCPICRKEQDEVLFWTLPISFERERVWVAAAGGIRASFRPELRDQYSSKTRPLHHRLINGADRWAKPIAPGDPFLELTSLTSAQVQWDMELDLCPQYDVSRPLFSAHSGSVHRYGRGSISSTGSAQTTGGDSGLHDLLLAATDSAPAQVPVHSRLRSASTDFSTFGPPPQLHRPSTWHRVDPLPPPPPTAAEPLQSSVVDAAEMLLSLFSTEPTPSPAPSMAPSAQSTPTPPLEPPLSTAPLSAGPRPLPVPSLPAIDETGPRRPSIAALLSSPPLASTPNSKADTIKCVLCHGKEMAAPAAQLPALEGDRNGVMPTPPTSSGIGKSPPSSSSMQFGTGRLMFLYSRTYPEAWAHIDCILWLPDIRINDRYEVDGIEAALVRAQRSRCQLCSRLGATVKCAASPQCTVSYHISCLFVKAQHLFASENLPNLYYDLRCLLCPTHAPTHNTLFTTETKLARESSERPRHMDHNSLTIPDSRYNSPTPSQPDESSALLVNPEPSTEPSGWQIGGLYIPRSTAWSLKSLNDGKENYAEDVAFSRVVVTLDCPRLIAPRGFQCQRRFWSYQRPSQHTTITCEVVAVNPMGPTLLCDQMPGAPVQQLEFASEWRLQVADDWSASGTILAPTLPCALRALLSRYVRGPLAAALAASSDQHAFLRDPARFVGLDHPTIVQHLDATVEHYHRLREWLDLTALTADRSLIQTTAQQYLAEAEDAPTSMLPPMHPTVKVDATCTAARTDLVYRRRVPGLARGAASINAFGGVNFAPLRAAVQALPSPQASPSAKELSADDQLYTELSSRDGPKSSWALAPSECYNRTIVALGELTDSEYQRIVKRSVGGGPALATASSSPVSDELHLVTPLTHLLPASVFQSHYYMNRSASVLTGLGLAGNGGNARQRASQATQLAPRTLFPSSTPCSSVSISPKSTRPPSPSLYPDDHGTGASELALLGAEVDGALASLGDEATVEPTKPSLRLYGSFTHRPHQDAIVSASPDPVGLGPVVNRIATGGVGAFFKVVGTVRPSSDGNPRQAVHSDNYWVSTALKATHLADLSQGYWTGRSAATRQSSGGMPFPPSQATLGLYTTCSFDKDEAVLEFVGELLGSHQSAQRQRQFFATARHIVGDRLVRGKASGHVGRPRQGSKFLEKASDSDRLPAQQYPHCIMVRASRDWFIDASRTQGPCTYLQHSAKPNLYPRTLCLSTGAIHVVLCAARHIDADEELTLRFE</sequence>
<dbReference type="SUPFAM" id="SSF57903">
    <property type="entry name" value="FYVE/PHD zinc finger"/>
    <property type="match status" value="2"/>
</dbReference>
<feature type="region of interest" description="Disordered" evidence="6">
    <location>
        <begin position="803"/>
        <end position="835"/>
    </location>
</feature>
<feature type="compositionally biased region" description="Low complexity" evidence="6">
    <location>
        <begin position="12"/>
        <end position="34"/>
    </location>
</feature>
<dbReference type="InterPro" id="IPR011011">
    <property type="entry name" value="Znf_FYVE_PHD"/>
</dbReference>
<dbReference type="GO" id="GO:0005634">
    <property type="term" value="C:nucleus"/>
    <property type="evidence" value="ECO:0007669"/>
    <property type="project" value="InterPro"/>
</dbReference>
<feature type="region of interest" description="Disordered" evidence="6">
    <location>
        <begin position="950"/>
        <end position="974"/>
    </location>
</feature>
<dbReference type="InterPro" id="IPR001965">
    <property type="entry name" value="Znf_PHD"/>
</dbReference>
<accession>A0A9W8AY53</accession>
<dbReference type="SUPFAM" id="SSF82199">
    <property type="entry name" value="SET domain"/>
    <property type="match status" value="1"/>
</dbReference>
<evidence type="ECO:0000259" key="7">
    <source>
        <dbReference type="PROSITE" id="PS50016"/>
    </source>
</evidence>
<dbReference type="PANTHER" id="PTHR24216:SF65">
    <property type="entry name" value="PAXILLIN-LIKE PROTEIN 1"/>
    <property type="match status" value="1"/>
</dbReference>
<evidence type="ECO:0000256" key="4">
    <source>
        <dbReference type="ARBA" id="ARBA00022853"/>
    </source>
</evidence>